<organism evidence="1 2">
    <name type="scientific">miscellaneous Crenarchaeota group-1 archaeon SG8-32-1</name>
    <dbReference type="NCBI Taxonomy" id="1685124"/>
    <lineage>
        <taxon>Archaea</taxon>
        <taxon>Candidatus Bathyarchaeota</taxon>
        <taxon>MCG-1</taxon>
    </lineage>
</organism>
<name>A0A0M0BU81_9ARCH</name>
<evidence type="ECO:0008006" key="3">
    <source>
        <dbReference type="Google" id="ProtNLM"/>
    </source>
</evidence>
<dbReference type="InterPro" id="IPR011009">
    <property type="entry name" value="Kinase-like_dom_sf"/>
</dbReference>
<proteinExistence type="predicted"/>
<reference evidence="1 2" key="1">
    <citation type="submission" date="2015-06" db="EMBL/GenBank/DDBJ databases">
        <title>New insights into the roles of widespread benthic archaea in carbon and nitrogen cycling.</title>
        <authorList>
            <person name="Lazar C.S."/>
            <person name="Baker B.J."/>
            <person name="Seitz K.W."/>
            <person name="Hyde A.S."/>
            <person name="Dick G.J."/>
            <person name="Hinrichs K.-U."/>
            <person name="Teske A.P."/>
        </authorList>
    </citation>
    <scope>NUCLEOTIDE SEQUENCE [LARGE SCALE GENOMIC DNA]</scope>
    <source>
        <strain evidence="1">SG8-32-1</strain>
    </source>
</reference>
<protein>
    <recommendedName>
        <fullName evidence="3">Serine/threonine protein kinase</fullName>
    </recommendedName>
</protein>
<accession>A0A0M0BU81</accession>
<dbReference type="SUPFAM" id="SSF56112">
    <property type="entry name" value="Protein kinase-like (PK-like)"/>
    <property type="match status" value="1"/>
</dbReference>
<dbReference type="EMBL" id="LFWU01000091">
    <property type="protein sequence ID" value="KON31736.1"/>
    <property type="molecule type" value="Genomic_DNA"/>
</dbReference>
<dbReference type="Proteomes" id="UP000037237">
    <property type="component" value="Unassembled WGS sequence"/>
</dbReference>
<gene>
    <name evidence="1" type="ORF">AC477_03900</name>
</gene>
<comment type="caution">
    <text evidence="1">The sequence shown here is derived from an EMBL/GenBank/DDBJ whole genome shotgun (WGS) entry which is preliminary data.</text>
</comment>
<dbReference type="AlphaFoldDB" id="A0A0M0BU81"/>
<evidence type="ECO:0000313" key="2">
    <source>
        <dbReference type="Proteomes" id="UP000037237"/>
    </source>
</evidence>
<dbReference type="Gene3D" id="1.10.510.10">
    <property type="entry name" value="Transferase(Phosphotransferase) domain 1"/>
    <property type="match status" value="1"/>
</dbReference>
<sequence length="248" mass="28731">MSLEELREEKYCRVLCYPRCEQKELEIRLKELQRLGVQNLEFTGEKSVFDVPVLGKGCVGIVVVAYSNYGRSALKIRRVDADRKEMFHEGEMLRKANKIGVGTKLLEISENFLLMELIVGKHFPDWIKSLEEKDQPRLRVVLKNILEQCYNLDESGLDHGELSNAQKHVIIDIYGTPHLIDFETASINRRVSNVSSICQYLFLGSQIAHKVNENLGEVDKKKLIDIIRNYKHQRTKNNFENILNQIPF</sequence>
<evidence type="ECO:0000313" key="1">
    <source>
        <dbReference type="EMBL" id="KON31736.1"/>
    </source>
</evidence>